<dbReference type="RefSeq" id="WP_381495011.1">
    <property type="nucleotide sequence ID" value="NZ_JBHTIK010000015.1"/>
</dbReference>
<dbReference type="Proteomes" id="UP001597124">
    <property type="component" value="Unassembled WGS sequence"/>
</dbReference>
<organism evidence="1 2">
    <name type="scientific">Sphingosinicella xenopeptidilytica</name>
    <dbReference type="NCBI Taxonomy" id="364098"/>
    <lineage>
        <taxon>Bacteria</taxon>
        <taxon>Pseudomonadati</taxon>
        <taxon>Pseudomonadota</taxon>
        <taxon>Alphaproteobacteria</taxon>
        <taxon>Sphingomonadales</taxon>
        <taxon>Sphingosinicellaceae</taxon>
        <taxon>Sphingosinicella</taxon>
    </lineage>
</organism>
<accession>A0ABW3C8G8</accession>
<sequence length="139" mass="15069">MAGHDDISVNGEMCSTVGMRRPVNRTLILAFLAALPILSGCDRPVSDPAILAGIRAEALSLTVAENRAEQSISAQKYPATIASLHPQLVTVHTWGVDITTRTGFDGGWGYHIPREKRDLPFPAKCYVEAGQNVFWHGPC</sequence>
<evidence type="ECO:0000313" key="2">
    <source>
        <dbReference type="Proteomes" id="UP001597124"/>
    </source>
</evidence>
<reference evidence="2" key="1">
    <citation type="journal article" date="2019" name="Int. J. Syst. Evol. Microbiol.">
        <title>The Global Catalogue of Microorganisms (GCM) 10K type strain sequencing project: providing services to taxonomists for standard genome sequencing and annotation.</title>
        <authorList>
            <consortium name="The Broad Institute Genomics Platform"/>
            <consortium name="The Broad Institute Genome Sequencing Center for Infectious Disease"/>
            <person name="Wu L."/>
            <person name="Ma J."/>
        </authorList>
    </citation>
    <scope>NUCLEOTIDE SEQUENCE [LARGE SCALE GENOMIC DNA]</scope>
    <source>
        <strain evidence="2">CCUG 52537</strain>
    </source>
</reference>
<name>A0ABW3C8G8_SPHXN</name>
<protein>
    <submittedName>
        <fullName evidence="1">Uncharacterized protein</fullName>
    </submittedName>
</protein>
<dbReference type="EMBL" id="JBHTIK010000015">
    <property type="protein sequence ID" value="MFD0850538.1"/>
    <property type="molecule type" value="Genomic_DNA"/>
</dbReference>
<evidence type="ECO:0000313" key="1">
    <source>
        <dbReference type="EMBL" id="MFD0850538.1"/>
    </source>
</evidence>
<proteinExistence type="predicted"/>
<gene>
    <name evidence="1" type="ORF">ACFQ00_19585</name>
</gene>
<comment type="caution">
    <text evidence="1">The sequence shown here is derived from an EMBL/GenBank/DDBJ whole genome shotgun (WGS) entry which is preliminary data.</text>
</comment>
<keyword evidence="2" id="KW-1185">Reference proteome</keyword>